<evidence type="ECO:0000313" key="7">
    <source>
        <dbReference type="EMBL" id="KAL3044548.1"/>
    </source>
</evidence>
<dbReference type="InterPro" id="IPR001427">
    <property type="entry name" value="RNaseA"/>
</dbReference>
<dbReference type="SUPFAM" id="SSF54076">
    <property type="entry name" value="RNase A-like"/>
    <property type="match status" value="1"/>
</dbReference>
<sequence length="141" mass="15958">MRISCACLLLLSATVSSQNEHFIKFKKQHIIGSMDVNRCDQMIGERGFTKPGSIMCKHDHIFILANTDQVNDVCRLAGEPYGVYTKGLQCFNIVYCSLKNQGARSPDCHYQGQGLTKKIAFRCEEGFPVQYGRDRVLYLDN</sequence>
<comment type="subcellular location">
    <subcellularLocation>
        <location evidence="1">Secreted</location>
    </subcellularLocation>
</comment>
<feature type="chain" id="PRO_5044760413" description="Ribonuclease A-domain domain-containing protein" evidence="5">
    <location>
        <begin position="18"/>
        <end position="141"/>
    </location>
</feature>
<evidence type="ECO:0000313" key="8">
    <source>
        <dbReference type="Proteomes" id="UP001619887"/>
    </source>
</evidence>
<dbReference type="AlphaFoldDB" id="A0ABD2FT33"/>
<evidence type="ECO:0000256" key="2">
    <source>
        <dbReference type="ARBA" id="ARBA00005600"/>
    </source>
</evidence>
<proteinExistence type="inferred from homology"/>
<reference evidence="7 8" key="2">
    <citation type="journal article" date="2024" name="G3 (Bethesda)">
        <title>The genome of the cryopelagic Antarctic bald notothen, Trematomus borchgrevinki.</title>
        <authorList>
            <person name="Rayamajhi N."/>
            <person name="Rivera-Colon A.G."/>
            <person name="Minhas B.F."/>
            <person name="Cheng C.C."/>
            <person name="Catchen J.M."/>
        </authorList>
    </citation>
    <scope>NUCLEOTIDE SEQUENCE [LARGE SCALE GENOMIC DNA]</scope>
    <source>
        <strain evidence="7">AGRC-2024</strain>
    </source>
</reference>
<dbReference type="InterPro" id="IPR023412">
    <property type="entry name" value="RNaseA_domain"/>
</dbReference>
<dbReference type="SMART" id="SM00092">
    <property type="entry name" value="RNAse_Pc"/>
    <property type="match status" value="1"/>
</dbReference>
<keyword evidence="4" id="KW-1015">Disulfide bond</keyword>
<accession>A0ABD2FT33</accession>
<keyword evidence="8" id="KW-1185">Reference proteome</keyword>
<evidence type="ECO:0000256" key="1">
    <source>
        <dbReference type="ARBA" id="ARBA00004613"/>
    </source>
</evidence>
<organism evidence="7 8">
    <name type="scientific">Pagothenia borchgrevinki</name>
    <name type="common">Bald rockcod</name>
    <name type="synonym">Trematomus borchgrevinki</name>
    <dbReference type="NCBI Taxonomy" id="8213"/>
    <lineage>
        <taxon>Eukaryota</taxon>
        <taxon>Metazoa</taxon>
        <taxon>Chordata</taxon>
        <taxon>Craniata</taxon>
        <taxon>Vertebrata</taxon>
        <taxon>Euteleostomi</taxon>
        <taxon>Actinopterygii</taxon>
        <taxon>Neopterygii</taxon>
        <taxon>Teleostei</taxon>
        <taxon>Neoteleostei</taxon>
        <taxon>Acanthomorphata</taxon>
        <taxon>Eupercaria</taxon>
        <taxon>Perciformes</taxon>
        <taxon>Notothenioidei</taxon>
        <taxon>Nototheniidae</taxon>
        <taxon>Pagothenia</taxon>
    </lineage>
</organism>
<evidence type="ECO:0000256" key="3">
    <source>
        <dbReference type="ARBA" id="ARBA00022525"/>
    </source>
</evidence>
<dbReference type="GO" id="GO:0005576">
    <property type="term" value="C:extracellular region"/>
    <property type="evidence" value="ECO:0007669"/>
    <property type="project" value="UniProtKB-SubCell"/>
</dbReference>
<feature type="domain" description="Ribonuclease A-domain" evidence="6">
    <location>
        <begin position="18"/>
        <end position="137"/>
    </location>
</feature>
<protein>
    <recommendedName>
        <fullName evidence="6">Ribonuclease A-domain domain-containing protein</fullName>
    </recommendedName>
</protein>
<keyword evidence="5" id="KW-0732">Signal</keyword>
<keyword evidence="3" id="KW-0964">Secreted</keyword>
<dbReference type="Proteomes" id="UP001619887">
    <property type="component" value="Unassembled WGS sequence"/>
</dbReference>
<dbReference type="Gene3D" id="3.10.130.10">
    <property type="entry name" value="Ribonuclease A-like domain"/>
    <property type="match status" value="1"/>
</dbReference>
<comment type="caution">
    <text evidence="7">The sequence shown here is derived from an EMBL/GenBank/DDBJ whole genome shotgun (WGS) entry which is preliminary data.</text>
</comment>
<dbReference type="PANTHER" id="PTHR11437">
    <property type="entry name" value="RIBONUCLEASE"/>
    <property type="match status" value="1"/>
</dbReference>
<gene>
    <name evidence="7" type="ORF">OYC64_012940</name>
</gene>
<evidence type="ECO:0000259" key="6">
    <source>
        <dbReference type="SMART" id="SM00092"/>
    </source>
</evidence>
<comment type="similarity">
    <text evidence="2">Belongs to the pancreatic ribonuclease family.</text>
</comment>
<dbReference type="EMBL" id="JBIYXZ010002087">
    <property type="protein sequence ID" value="KAL3044548.1"/>
    <property type="molecule type" value="Genomic_DNA"/>
</dbReference>
<reference evidence="7 8" key="1">
    <citation type="journal article" date="2022" name="G3 (Bethesda)">
        <title>Evaluating Illumina-, Nanopore-, and PacBio-based genome assembly strategies with the bald notothen, Trematomus borchgrevinki.</title>
        <authorList>
            <person name="Rayamajhi N."/>
            <person name="Cheng C.C."/>
            <person name="Catchen J.M."/>
        </authorList>
    </citation>
    <scope>NUCLEOTIDE SEQUENCE [LARGE SCALE GENOMIC DNA]</scope>
    <source>
        <strain evidence="7">AGRC-2024</strain>
    </source>
</reference>
<evidence type="ECO:0000256" key="5">
    <source>
        <dbReference type="SAM" id="SignalP"/>
    </source>
</evidence>
<dbReference type="PANTHER" id="PTHR11437:SF10">
    <property type="entry name" value="ANGIOGENIN-RELATED"/>
    <property type="match status" value="1"/>
</dbReference>
<dbReference type="InterPro" id="IPR036816">
    <property type="entry name" value="RNaseA-like_dom_sf"/>
</dbReference>
<dbReference type="Pfam" id="PF00074">
    <property type="entry name" value="RnaseA"/>
    <property type="match status" value="1"/>
</dbReference>
<name>A0ABD2FT33_PAGBO</name>
<feature type="signal peptide" evidence="5">
    <location>
        <begin position="1"/>
        <end position="17"/>
    </location>
</feature>
<evidence type="ECO:0000256" key="4">
    <source>
        <dbReference type="ARBA" id="ARBA00023157"/>
    </source>
</evidence>